<comment type="caution">
    <text evidence="1">The sequence shown here is derived from an EMBL/GenBank/DDBJ whole genome shotgun (WGS) entry which is preliminary data.</text>
</comment>
<protein>
    <submittedName>
        <fullName evidence="1">Uncharacterized protein</fullName>
    </submittedName>
</protein>
<sequence length="131" mass="14812">MSVQSLVHDLKTIHTDLISRISALATELGKTRPDFSSLSPARMNLARASRRRAILIDQLTRAVASVHQPTFTSLQHNLQKARLASADHIGRWTVGRIEADWHGYRSASPRMREAMIRQIADEAEIIFKLQM</sequence>
<keyword evidence="2" id="KW-1185">Reference proteome</keyword>
<evidence type="ECO:0000313" key="2">
    <source>
        <dbReference type="Proteomes" id="UP001169764"/>
    </source>
</evidence>
<name>A0ABT8Y7F7_9SPHN</name>
<proteinExistence type="predicted"/>
<accession>A0ABT8Y7F7</accession>
<dbReference type="EMBL" id="JAUOTP010000003">
    <property type="protein sequence ID" value="MDO6414245.1"/>
    <property type="molecule type" value="Genomic_DNA"/>
</dbReference>
<gene>
    <name evidence="1" type="ORF">Q4F19_07610</name>
</gene>
<dbReference type="Proteomes" id="UP001169764">
    <property type="component" value="Unassembled WGS sequence"/>
</dbReference>
<evidence type="ECO:0000313" key="1">
    <source>
        <dbReference type="EMBL" id="MDO6414245.1"/>
    </source>
</evidence>
<organism evidence="1 2">
    <name type="scientific">Sphingomonas natans</name>
    <dbReference type="NCBI Taxonomy" id="3063330"/>
    <lineage>
        <taxon>Bacteria</taxon>
        <taxon>Pseudomonadati</taxon>
        <taxon>Pseudomonadota</taxon>
        <taxon>Alphaproteobacteria</taxon>
        <taxon>Sphingomonadales</taxon>
        <taxon>Sphingomonadaceae</taxon>
        <taxon>Sphingomonas</taxon>
    </lineage>
</organism>
<reference evidence="1" key="1">
    <citation type="submission" date="2023-07" db="EMBL/GenBank/DDBJ databases">
        <authorList>
            <person name="Kim M."/>
        </authorList>
    </citation>
    <scope>NUCLEOTIDE SEQUENCE</scope>
    <source>
        <strain evidence="1">BIUV-7</strain>
    </source>
</reference>